<gene>
    <name evidence="7" type="primary">pepD</name>
    <name evidence="7" type="ORF">CCON33237_0113</name>
</gene>
<dbReference type="Pfam" id="PF03577">
    <property type="entry name" value="Peptidase_C69"/>
    <property type="match status" value="1"/>
</dbReference>
<keyword evidence="4 6" id="KW-0378">Hydrolase</keyword>
<accession>A0A0M3V1V8</accession>
<reference evidence="8" key="1">
    <citation type="submission" date="2015-08" db="EMBL/GenBank/DDBJ databases">
        <title>Comparative genomics of the Campylobacter concisus group.</title>
        <authorList>
            <person name="Miller W.G."/>
            <person name="Yee E."/>
            <person name="Chapman M.H."/>
            <person name="Huynh S."/>
            <person name="Bono J.L."/>
            <person name="On S.L.W."/>
            <person name="St Leger J."/>
            <person name="Foster G."/>
            <person name="Parker C.T."/>
        </authorList>
    </citation>
    <scope>NUCLEOTIDE SEQUENCE [LARGE SCALE GENOMIC DNA]</scope>
    <source>
        <strain evidence="8">ATCC 33237</strain>
    </source>
</reference>
<proteinExistence type="inferred from homology"/>
<dbReference type="AlphaFoldDB" id="A0A0M3V1V8"/>
<comment type="similarity">
    <text evidence="2 6">Belongs to the peptidase C69 family.</text>
</comment>
<evidence type="ECO:0000256" key="6">
    <source>
        <dbReference type="RuleBase" id="RU364089"/>
    </source>
</evidence>
<evidence type="ECO:0000256" key="4">
    <source>
        <dbReference type="ARBA" id="ARBA00022801"/>
    </source>
</evidence>
<dbReference type="EMBL" id="CP012541">
    <property type="protein sequence ID" value="ALF46838.1"/>
    <property type="molecule type" value="Genomic_DNA"/>
</dbReference>
<evidence type="ECO:0000313" key="7">
    <source>
        <dbReference type="EMBL" id="ALF46838.1"/>
    </source>
</evidence>
<sequence length="498" mass="55954">MKGKILASIVAMSAILGTSSLACTTILVGDKASNDGSMLVARSADSKAIKAQVFLIHPATKNQTGMHSSKAHDGANDFTYPLPKDGMRYTTIANSHTKLHGAVGYNEAGVGLSGTETIYAKDELLKIDPYNEETGITEDDIPDVLLPRMKSAKDGVKLLGEIVETKGAGEGFGVVFIDANELWYFETGTGHKWIATKIAPDEYFVTANQGRLHAYKENDPNFMGAKDVIKFAIDNKTYDPAKDGEFNFTKAYTRDDERDVTYNYPRVCWVQSMFNPSLKQDFADGQKFPVFLKPEKKLGVEDLKAAMRAHYNGTAFDNYASKDEDKKNVYRAISVFRTYESHVMQVRPWLPKEIGRVTYVALGMADLSVYLPYYEGLDGFIKGYSDGSYDADDTSIYWVYRKLQTLVMTDYEKYSPVVKEAYAKFEKELAVKQAKFEDEYVKLYKKDKKKADKLLNEFSQKTMQEAKDLTQELTNKVFTMLTADMDAKLKSLNKGKKD</sequence>
<dbReference type="InterPro" id="IPR005322">
    <property type="entry name" value="Peptidase_C69"/>
</dbReference>
<evidence type="ECO:0000256" key="1">
    <source>
        <dbReference type="ARBA" id="ARBA00001670"/>
    </source>
</evidence>
<keyword evidence="3 6" id="KW-0645">Protease</keyword>
<dbReference type="InterPro" id="IPR047804">
    <property type="entry name" value="C69_dipept_A-like"/>
</dbReference>
<organism evidence="7 8">
    <name type="scientific">Campylobacter concisus</name>
    <dbReference type="NCBI Taxonomy" id="199"/>
    <lineage>
        <taxon>Bacteria</taxon>
        <taxon>Pseudomonadati</taxon>
        <taxon>Campylobacterota</taxon>
        <taxon>Epsilonproteobacteria</taxon>
        <taxon>Campylobacterales</taxon>
        <taxon>Campylobacteraceae</taxon>
        <taxon>Campylobacter</taxon>
    </lineage>
</organism>
<dbReference type="Gene3D" id="3.60.60.10">
    <property type="entry name" value="Penicillin V Acylase, Chain A"/>
    <property type="match status" value="1"/>
</dbReference>
<dbReference type="GO" id="GO:0070004">
    <property type="term" value="F:cysteine-type exopeptidase activity"/>
    <property type="evidence" value="ECO:0007669"/>
    <property type="project" value="InterPro"/>
</dbReference>
<name>A0A0M3V1V8_9BACT</name>
<dbReference type="KEGG" id="ccoc:CCON33237_0113"/>
<dbReference type="PANTHER" id="PTHR12994">
    <property type="entry name" value="SECERNIN"/>
    <property type="match status" value="1"/>
</dbReference>
<comment type="catalytic activity">
    <reaction evidence="1">
        <text>an L-aminoacyl-L-amino acid + H2O = 2 an L-alpha-amino acid</text>
        <dbReference type="Rhea" id="RHEA:48940"/>
        <dbReference type="ChEBI" id="CHEBI:15377"/>
        <dbReference type="ChEBI" id="CHEBI:59869"/>
        <dbReference type="ChEBI" id="CHEBI:77460"/>
        <dbReference type="EC" id="3.4.13.19"/>
    </reaction>
</comment>
<keyword evidence="5 6" id="KW-0224">Dipeptidase</keyword>
<dbReference type="EC" id="3.4.-.-" evidence="6"/>
<evidence type="ECO:0000256" key="5">
    <source>
        <dbReference type="ARBA" id="ARBA00022997"/>
    </source>
</evidence>
<dbReference type="PANTHER" id="PTHR12994:SF17">
    <property type="entry name" value="LD30995P"/>
    <property type="match status" value="1"/>
</dbReference>
<evidence type="ECO:0000313" key="8">
    <source>
        <dbReference type="Proteomes" id="UP000066049"/>
    </source>
</evidence>
<dbReference type="GO" id="GO:0016805">
    <property type="term" value="F:dipeptidase activity"/>
    <property type="evidence" value="ECO:0007669"/>
    <property type="project" value="UniProtKB-KW"/>
</dbReference>
<dbReference type="GO" id="GO:0006508">
    <property type="term" value="P:proteolysis"/>
    <property type="evidence" value="ECO:0007669"/>
    <property type="project" value="UniProtKB-KW"/>
</dbReference>
<protein>
    <recommendedName>
        <fullName evidence="6">Dipeptidase</fullName>
        <ecNumber evidence="6">3.4.-.-</ecNumber>
    </recommendedName>
</protein>
<dbReference type="OrthoDB" id="5147328at2"/>
<dbReference type="NCBIfam" id="NF033678">
    <property type="entry name" value="C69_fam_dipept"/>
    <property type="match status" value="1"/>
</dbReference>
<dbReference type="PROSITE" id="PS51257">
    <property type="entry name" value="PROKAR_LIPOPROTEIN"/>
    <property type="match status" value="1"/>
</dbReference>
<dbReference type="Proteomes" id="UP000066049">
    <property type="component" value="Chromosome"/>
</dbReference>
<dbReference type="RefSeq" id="WP_054195944.1">
    <property type="nucleotide sequence ID" value="NZ_CABMKQ010000024.1"/>
</dbReference>
<dbReference type="PATRIC" id="fig|199.248.peg.130"/>
<evidence type="ECO:0000256" key="2">
    <source>
        <dbReference type="ARBA" id="ARBA00007225"/>
    </source>
</evidence>
<evidence type="ECO:0000256" key="3">
    <source>
        <dbReference type="ARBA" id="ARBA00022670"/>
    </source>
</evidence>
<dbReference type="GeneID" id="28661779"/>